<feature type="compositionally biased region" description="Low complexity" evidence="1">
    <location>
        <begin position="191"/>
        <end position="202"/>
    </location>
</feature>
<sequence>MIASIDDIAKQARQGSVAAIIQVLNEKLAASGVRTRAVLAEGVLQILCEARTEAALEQSTVVNEIREILESLSPRNIHHVNINSRLVREQQLLWLEEIMRDPQNQLLWSEKIILRKPNVFKRLLEDIRTEQTDPRQLLLSLTTSSAVAEQKRQQRQFLNSLMMGAGLAFLVSVGIGWYLYQGQNRQPVATPPQETQPPTSSEATVSPTAAEPTANYTENFAQAVRLAEQASSQGKNAQTAEDWLAIAALWDQASKLMASVPPDHSRYETAKNRAALYRQYSQSTQEKAEALNREWGTGNGE</sequence>
<evidence type="ECO:0000313" key="4">
    <source>
        <dbReference type="Proteomes" id="UP000641954"/>
    </source>
</evidence>
<evidence type="ECO:0000313" key="3">
    <source>
        <dbReference type="EMBL" id="MBD2546192.1"/>
    </source>
</evidence>
<proteinExistence type="predicted"/>
<organism evidence="3 4">
    <name type="scientific">Planktothricoides raciborskii FACHB-1370</name>
    <dbReference type="NCBI Taxonomy" id="2949576"/>
    <lineage>
        <taxon>Bacteria</taxon>
        <taxon>Bacillati</taxon>
        <taxon>Cyanobacteriota</taxon>
        <taxon>Cyanophyceae</taxon>
        <taxon>Oscillatoriophycideae</taxon>
        <taxon>Oscillatoriales</taxon>
        <taxon>Oscillatoriaceae</taxon>
        <taxon>Planktothricoides</taxon>
    </lineage>
</organism>
<feature type="transmembrane region" description="Helical" evidence="2">
    <location>
        <begin position="161"/>
        <end position="180"/>
    </location>
</feature>
<keyword evidence="2" id="KW-0812">Transmembrane</keyword>
<evidence type="ECO:0000256" key="1">
    <source>
        <dbReference type="SAM" id="MobiDB-lite"/>
    </source>
</evidence>
<dbReference type="EMBL" id="JACJSK010000033">
    <property type="protein sequence ID" value="MBD2546192.1"/>
    <property type="molecule type" value="Genomic_DNA"/>
</dbReference>
<accession>A0ABR8EIQ6</accession>
<keyword evidence="2" id="KW-0472">Membrane</keyword>
<keyword evidence="2" id="KW-1133">Transmembrane helix</keyword>
<protein>
    <submittedName>
        <fullName evidence="3">Uncharacterized protein</fullName>
    </submittedName>
</protein>
<gene>
    <name evidence="3" type="ORF">H6G72_20585</name>
</gene>
<feature type="region of interest" description="Disordered" evidence="1">
    <location>
        <begin position="280"/>
        <end position="301"/>
    </location>
</feature>
<name>A0ABR8EIQ6_9CYAN</name>
<evidence type="ECO:0000256" key="2">
    <source>
        <dbReference type="SAM" id="Phobius"/>
    </source>
</evidence>
<dbReference type="Proteomes" id="UP000641954">
    <property type="component" value="Unassembled WGS sequence"/>
</dbReference>
<dbReference type="RefSeq" id="WP_054468566.1">
    <property type="nucleotide sequence ID" value="NZ_JACJSK010000033.1"/>
</dbReference>
<keyword evidence="4" id="KW-1185">Reference proteome</keyword>
<reference evidence="3 4" key="1">
    <citation type="journal article" date="2020" name="ISME J.">
        <title>Comparative genomics reveals insights into cyanobacterial evolution and habitat adaptation.</title>
        <authorList>
            <person name="Chen M.Y."/>
            <person name="Teng W.K."/>
            <person name="Zhao L."/>
            <person name="Hu C.X."/>
            <person name="Zhou Y.K."/>
            <person name="Han B.P."/>
            <person name="Song L.R."/>
            <person name="Shu W.S."/>
        </authorList>
    </citation>
    <scope>NUCLEOTIDE SEQUENCE [LARGE SCALE GENOMIC DNA]</scope>
    <source>
        <strain evidence="3 4">FACHB-1370</strain>
    </source>
</reference>
<comment type="caution">
    <text evidence="3">The sequence shown here is derived from an EMBL/GenBank/DDBJ whole genome shotgun (WGS) entry which is preliminary data.</text>
</comment>
<feature type="region of interest" description="Disordered" evidence="1">
    <location>
        <begin position="187"/>
        <end position="210"/>
    </location>
</feature>